<evidence type="ECO:0000259" key="1">
    <source>
        <dbReference type="Pfam" id="PF15016"/>
    </source>
</evidence>
<dbReference type="AlphaFoldDB" id="A0A507DI62"/>
<feature type="domain" description="C5orf34-like second" evidence="2">
    <location>
        <begin position="135"/>
        <end position="180"/>
    </location>
</feature>
<evidence type="ECO:0000313" key="5">
    <source>
        <dbReference type="Proteomes" id="UP000317494"/>
    </source>
</evidence>
<organism evidence="3 6">
    <name type="scientific">Synchytrium endobioticum</name>
    <dbReference type="NCBI Taxonomy" id="286115"/>
    <lineage>
        <taxon>Eukaryota</taxon>
        <taxon>Fungi</taxon>
        <taxon>Fungi incertae sedis</taxon>
        <taxon>Chytridiomycota</taxon>
        <taxon>Chytridiomycota incertae sedis</taxon>
        <taxon>Chytridiomycetes</taxon>
        <taxon>Synchytriales</taxon>
        <taxon>Synchytriaceae</taxon>
        <taxon>Synchytrium</taxon>
    </lineage>
</organism>
<proteinExistence type="predicted"/>
<dbReference type="Proteomes" id="UP000320475">
    <property type="component" value="Unassembled WGS sequence"/>
</dbReference>
<keyword evidence="5" id="KW-1185">Reference proteome</keyword>
<dbReference type="InterPro" id="IPR053899">
    <property type="entry name" value="C5orf34-like_2nd"/>
</dbReference>
<accession>A0A507DI62</accession>
<dbReference type="EMBL" id="QEAM01000005">
    <property type="protein sequence ID" value="TPX51362.1"/>
    <property type="molecule type" value="Genomic_DNA"/>
</dbReference>
<dbReference type="Pfam" id="PF22833">
    <property type="entry name" value="C5orf34_2nd"/>
    <property type="match status" value="1"/>
</dbReference>
<gene>
    <name evidence="3" type="ORF">SeLEV6574_g00339</name>
    <name evidence="4" type="ORF">SeMB42_g00477</name>
</gene>
<evidence type="ECO:0000259" key="2">
    <source>
        <dbReference type="Pfam" id="PF22833"/>
    </source>
</evidence>
<dbReference type="VEuPathDB" id="FungiDB:SeMB42_g00477"/>
<dbReference type="InterPro" id="IPR027865">
    <property type="entry name" value="C5orf34-like_C"/>
</dbReference>
<feature type="domain" description="C5orf34-like C-terminal" evidence="1">
    <location>
        <begin position="312"/>
        <end position="383"/>
    </location>
</feature>
<name>A0A507DI62_9FUNG</name>
<dbReference type="OrthoDB" id="2134730at2759"/>
<reference evidence="5 6" key="1">
    <citation type="journal article" date="2019" name="Sci. Rep.">
        <title>Comparative genomics of chytrid fungi reveal insights into the obligate biotrophic and pathogenic lifestyle of Synchytrium endobioticum.</title>
        <authorList>
            <person name="van de Vossenberg B.T.L.H."/>
            <person name="Warris S."/>
            <person name="Nguyen H.D.T."/>
            <person name="van Gent-Pelzer M.P.E."/>
            <person name="Joly D.L."/>
            <person name="van de Geest H.C."/>
            <person name="Bonants P.J.M."/>
            <person name="Smith D.S."/>
            <person name="Levesque C.A."/>
            <person name="van der Lee T.A.J."/>
        </authorList>
    </citation>
    <scope>NUCLEOTIDE SEQUENCE [LARGE SCALE GENOMIC DNA]</scope>
    <source>
        <strain evidence="3 6">LEV6574</strain>
        <strain evidence="4 5">MB42</strain>
    </source>
</reference>
<dbReference type="PANTHER" id="PTHR34531:SF1">
    <property type="entry name" value="CHROMOSOME 5 OPEN READING FRAME 34"/>
    <property type="match status" value="1"/>
</dbReference>
<dbReference type="PANTHER" id="PTHR34531">
    <property type="entry name" value="ZGC:153352"/>
    <property type="match status" value="1"/>
</dbReference>
<dbReference type="Proteomes" id="UP000317494">
    <property type="component" value="Unassembled WGS sequence"/>
</dbReference>
<sequence length="494" mass="55007">MSQNGGPERASMRMTAPCLYIYQDNSVEFIADQHYYHLSPSASTLIVEPSTQPLSARCKQLTSLAPSKHIQAIQTILSIRNTYVENPYLSARLCTHQALERATLTNTAIESARWPLPPVPCHTPHTLSWLTKNADGSIRIQSLDAVATLTLASHKRTFVVQYPAAVDDPEHRAARIQARRITEPDVDDDYPRPDGMDADHHADADGLSAIVHGDNAVFESIGGFRFLTLHNPHADTDTDMYPTDAAPSAVHNPITGQRYPFKDIVDGLLRLYTNMHLSRAGWRMSASSAGSAGAMHEREHSHAHAPYSSRIWVDADIPHVGRFTAYTDARVAVTFVDRTILEIDASALFAKILDCFGESITVRVANPLAYANYVKPAMQFRRWATADEEERRVIKSERDVVAAKLKRALGRSQFYIIQQGPHVLRSPPFTPNSPKLSVSEEVVKKGRHTTVKGILESVRLRNTEFIGRSCDLLLLRLLALHKTQPTNHCETCND</sequence>
<evidence type="ECO:0000313" key="4">
    <source>
        <dbReference type="EMBL" id="TPX54080.1"/>
    </source>
</evidence>
<evidence type="ECO:0000313" key="6">
    <source>
        <dbReference type="Proteomes" id="UP000320475"/>
    </source>
</evidence>
<evidence type="ECO:0000313" key="3">
    <source>
        <dbReference type="EMBL" id="TPX51362.1"/>
    </source>
</evidence>
<comment type="caution">
    <text evidence="3">The sequence shown here is derived from an EMBL/GenBank/DDBJ whole genome shotgun (WGS) entry which is preliminary data.</text>
</comment>
<dbReference type="Pfam" id="PF15016">
    <property type="entry name" value="C5orf34_C"/>
    <property type="match status" value="1"/>
</dbReference>
<dbReference type="InterPro" id="IPR053901">
    <property type="entry name" value="C5orf34-like"/>
</dbReference>
<protein>
    <submittedName>
        <fullName evidence="3">Uncharacterized protein</fullName>
    </submittedName>
</protein>
<dbReference type="EMBL" id="QEAN01000009">
    <property type="protein sequence ID" value="TPX54080.1"/>
    <property type="molecule type" value="Genomic_DNA"/>
</dbReference>